<keyword evidence="3" id="KW-0767">Surface film</keyword>
<evidence type="ECO:0000313" key="14">
    <source>
        <dbReference type="Proteomes" id="UP001178461"/>
    </source>
</evidence>
<dbReference type="Proteomes" id="UP001178461">
    <property type="component" value="Chromosome 8"/>
</dbReference>
<evidence type="ECO:0000256" key="7">
    <source>
        <dbReference type="ARBA" id="ARBA00023157"/>
    </source>
</evidence>
<keyword evidence="6" id="KW-0564">Palmitate</keyword>
<sequence>MEIKETMEIVTQEALLRAPAVDYHALDPEFVGCPCCGCCPDCCGCCPDCCPSCCPPSCACCCRWCCCLPRLLLHLPKMPSCPVHIKRLLIIVVIVVLIVVIIVGALLMGLYVTQAHTEAVLQMTIEGLEGEDSQLNLSVNMEEVATFYVKDQTNDPATVIYDFSKLLIGYKPWPGQACYVTRMDKENIQGLDTILKEFQREKEAFLTTLVDRSILGTTFNILCSHVPVFQT</sequence>
<evidence type="ECO:0000256" key="1">
    <source>
        <dbReference type="ARBA" id="ARBA00002263"/>
    </source>
</evidence>
<gene>
    <name evidence="13" type="ORF">PODLI_1B005016</name>
</gene>
<accession>A0AA35PG50</accession>
<dbReference type="InterPro" id="IPR007084">
    <property type="entry name" value="BRICHOS_dom"/>
</dbReference>
<dbReference type="PANTHER" id="PTHR10800:SF4">
    <property type="entry name" value="PULMONARY SURFACTANT-ASSOCIATED PROTEIN C"/>
    <property type="match status" value="1"/>
</dbReference>
<evidence type="ECO:0000256" key="9">
    <source>
        <dbReference type="ARBA" id="ARBA00044778"/>
    </source>
</evidence>
<dbReference type="GO" id="GO:0005615">
    <property type="term" value="C:extracellular space"/>
    <property type="evidence" value="ECO:0007669"/>
    <property type="project" value="TreeGrafter"/>
</dbReference>
<comment type="function">
    <text evidence="1">Pulmonary surfactant associated proteins promote alveolar stability by lowering the surface tension at the air-liquid interface in the peripheral air spaces.</text>
</comment>
<evidence type="ECO:0000256" key="8">
    <source>
        <dbReference type="ARBA" id="ARBA00023288"/>
    </source>
</evidence>
<keyword evidence="11" id="KW-0812">Transmembrane</keyword>
<keyword evidence="11" id="KW-1133">Transmembrane helix</keyword>
<dbReference type="AlphaFoldDB" id="A0AA35PG50"/>
<reference evidence="13" key="1">
    <citation type="submission" date="2022-12" db="EMBL/GenBank/DDBJ databases">
        <authorList>
            <person name="Alioto T."/>
            <person name="Alioto T."/>
            <person name="Gomez Garrido J."/>
        </authorList>
    </citation>
    <scope>NUCLEOTIDE SEQUENCE</scope>
</reference>
<protein>
    <recommendedName>
        <fullName evidence="9">Surfactant protein C</fullName>
    </recommendedName>
    <alternativeName>
        <fullName evidence="10">Pulmonary surfactant-associated protein C</fullName>
    </alternativeName>
</protein>
<evidence type="ECO:0000259" key="12">
    <source>
        <dbReference type="PROSITE" id="PS50869"/>
    </source>
</evidence>
<evidence type="ECO:0000256" key="11">
    <source>
        <dbReference type="SAM" id="Phobius"/>
    </source>
</evidence>
<feature type="transmembrane region" description="Helical" evidence="11">
    <location>
        <begin position="88"/>
        <end position="112"/>
    </location>
</feature>
<dbReference type="PANTHER" id="PTHR10800">
    <property type="entry name" value="PULMONARY SURFACTANT-ASSOCIATED PROTEIN C"/>
    <property type="match status" value="1"/>
</dbReference>
<dbReference type="Gene3D" id="3.30.390.150">
    <property type="match status" value="1"/>
</dbReference>
<dbReference type="EMBL" id="OX395133">
    <property type="protein sequence ID" value="CAI5783442.1"/>
    <property type="molecule type" value="Genomic_DNA"/>
</dbReference>
<keyword evidence="7" id="KW-1015">Disulfide bond</keyword>
<keyword evidence="4" id="KW-0964">Secreted</keyword>
<keyword evidence="14" id="KW-1185">Reference proteome</keyword>
<dbReference type="SMART" id="SM01039">
    <property type="entry name" value="BRICHOS"/>
    <property type="match status" value="1"/>
</dbReference>
<dbReference type="InterPro" id="IPR001729">
    <property type="entry name" value="SP-C"/>
</dbReference>
<dbReference type="SMART" id="SM00019">
    <property type="entry name" value="SF_P"/>
    <property type="match status" value="1"/>
</dbReference>
<evidence type="ECO:0000256" key="2">
    <source>
        <dbReference type="ARBA" id="ARBA00004364"/>
    </source>
</evidence>
<dbReference type="Pfam" id="PF04089">
    <property type="entry name" value="BRICHOS"/>
    <property type="match status" value="1"/>
</dbReference>
<keyword evidence="11" id="KW-0472">Membrane</keyword>
<dbReference type="Pfam" id="PF08999">
    <property type="entry name" value="SP_C-Propep"/>
    <property type="match status" value="1"/>
</dbReference>
<dbReference type="InterPro" id="IPR015091">
    <property type="entry name" value="Surfactant_protein_propep"/>
</dbReference>
<proteinExistence type="predicted"/>
<evidence type="ECO:0000256" key="6">
    <source>
        <dbReference type="ARBA" id="ARBA00023139"/>
    </source>
</evidence>
<evidence type="ECO:0000256" key="5">
    <source>
        <dbReference type="ARBA" id="ARBA00022713"/>
    </source>
</evidence>
<evidence type="ECO:0000256" key="10">
    <source>
        <dbReference type="ARBA" id="ARBA00044825"/>
    </source>
</evidence>
<keyword evidence="8" id="KW-0449">Lipoprotein</keyword>
<evidence type="ECO:0000256" key="3">
    <source>
        <dbReference type="ARBA" id="ARBA00022439"/>
    </source>
</evidence>
<comment type="subcellular location">
    <subcellularLocation>
        <location evidence="2">Secreted</location>
        <location evidence="2">Extracellular space</location>
        <location evidence="2">Surface film</location>
    </subcellularLocation>
</comment>
<organism evidence="13 14">
    <name type="scientific">Podarcis lilfordi</name>
    <name type="common">Lilford's wall lizard</name>
    <dbReference type="NCBI Taxonomy" id="74358"/>
    <lineage>
        <taxon>Eukaryota</taxon>
        <taxon>Metazoa</taxon>
        <taxon>Chordata</taxon>
        <taxon>Craniata</taxon>
        <taxon>Vertebrata</taxon>
        <taxon>Euteleostomi</taxon>
        <taxon>Lepidosauria</taxon>
        <taxon>Squamata</taxon>
        <taxon>Bifurcata</taxon>
        <taxon>Unidentata</taxon>
        <taxon>Episquamata</taxon>
        <taxon>Laterata</taxon>
        <taxon>Lacertibaenia</taxon>
        <taxon>Lacertidae</taxon>
        <taxon>Podarcis</taxon>
    </lineage>
</organism>
<feature type="domain" description="BRICHOS" evidence="12">
    <location>
        <begin position="151"/>
        <end position="231"/>
    </location>
</feature>
<evidence type="ECO:0000256" key="4">
    <source>
        <dbReference type="ARBA" id="ARBA00022525"/>
    </source>
</evidence>
<dbReference type="GO" id="GO:0007585">
    <property type="term" value="P:respiratory gaseous exchange by respiratory system"/>
    <property type="evidence" value="ECO:0007669"/>
    <property type="project" value="UniProtKB-KW"/>
</dbReference>
<keyword evidence="5" id="KW-0305">Gaseous exchange</keyword>
<dbReference type="PROSITE" id="PS50869">
    <property type="entry name" value="BRICHOS"/>
    <property type="match status" value="1"/>
</dbReference>
<name>A0AA35PG50_9SAUR</name>
<evidence type="ECO:0000313" key="13">
    <source>
        <dbReference type="EMBL" id="CAI5783442.1"/>
    </source>
</evidence>